<accession>A0A285PD72</accession>
<evidence type="ECO:0000256" key="2">
    <source>
        <dbReference type="ARBA" id="ARBA00023315"/>
    </source>
</evidence>
<dbReference type="InterPro" id="IPR051531">
    <property type="entry name" value="N-acetyltransferase"/>
</dbReference>
<gene>
    <name evidence="5" type="ORF">SAMN06265368_2791</name>
</gene>
<evidence type="ECO:0000259" key="4">
    <source>
        <dbReference type="PROSITE" id="PS51186"/>
    </source>
</evidence>
<sequence>MLLPSLKSDRLLLRPLHTEDADAIQIACSNVSMTRYLGRVPYPYTRQSATSFIERCQQGLEGIHYAIIQKDKLIGIIGMAPSTERLQHAFVPSIGYWLDQSFWGKGYMSEAVARFLAWYMPLEPTERVRSAVFEDNPRSLSILSRMGFKEIGRGRGFSPARSQDVAQIELELTANRYYEGVR</sequence>
<dbReference type="InterPro" id="IPR000182">
    <property type="entry name" value="GNAT_dom"/>
</dbReference>
<dbReference type="EMBL" id="OBEL01000003">
    <property type="protein sequence ID" value="SNZ19700.1"/>
    <property type="molecule type" value="Genomic_DNA"/>
</dbReference>
<dbReference type="Proteomes" id="UP000219439">
    <property type="component" value="Unassembled WGS sequence"/>
</dbReference>
<dbReference type="Gene3D" id="3.40.630.30">
    <property type="match status" value="1"/>
</dbReference>
<dbReference type="PANTHER" id="PTHR43792">
    <property type="entry name" value="GNAT FAMILY, PUTATIVE (AFU_ORTHOLOGUE AFUA_3G00765)-RELATED-RELATED"/>
    <property type="match status" value="1"/>
</dbReference>
<dbReference type="Pfam" id="PF13302">
    <property type="entry name" value="Acetyltransf_3"/>
    <property type="match status" value="1"/>
</dbReference>
<keyword evidence="1 5" id="KW-0808">Transferase</keyword>
<evidence type="ECO:0000313" key="6">
    <source>
        <dbReference type="Proteomes" id="UP000219439"/>
    </source>
</evidence>
<dbReference type="PANTHER" id="PTHR43792:SF8">
    <property type="entry name" value="[RIBOSOMAL PROTEIN US5]-ALANINE N-ACETYLTRANSFERASE"/>
    <property type="match status" value="1"/>
</dbReference>
<organism evidence="5 6">
    <name type="scientific">Cohaesibacter gelatinilyticus</name>
    <dbReference type="NCBI Taxonomy" id="372072"/>
    <lineage>
        <taxon>Bacteria</taxon>
        <taxon>Pseudomonadati</taxon>
        <taxon>Pseudomonadota</taxon>
        <taxon>Alphaproteobacteria</taxon>
        <taxon>Hyphomicrobiales</taxon>
        <taxon>Cohaesibacteraceae</taxon>
    </lineage>
</organism>
<dbReference type="PROSITE" id="PS51186">
    <property type="entry name" value="GNAT"/>
    <property type="match status" value="1"/>
</dbReference>
<name>A0A285PD72_9HYPH</name>
<protein>
    <submittedName>
        <fullName evidence="5">Protein N-acetyltransferase, RimJ/RimL family</fullName>
    </submittedName>
</protein>
<proteinExistence type="inferred from homology"/>
<feature type="domain" description="N-acetyltransferase" evidence="4">
    <location>
        <begin position="11"/>
        <end position="175"/>
    </location>
</feature>
<evidence type="ECO:0000256" key="1">
    <source>
        <dbReference type="ARBA" id="ARBA00022679"/>
    </source>
</evidence>
<dbReference type="GO" id="GO:0016747">
    <property type="term" value="F:acyltransferase activity, transferring groups other than amino-acyl groups"/>
    <property type="evidence" value="ECO:0007669"/>
    <property type="project" value="InterPro"/>
</dbReference>
<keyword evidence="6" id="KW-1185">Reference proteome</keyword>
<evidence type="ECO:0000256" key="3">
    <source>
        <dbReference type="ARBA" id="ARBA00038502"/>
    </source>
</evidence>
<keyword evidence="2" id="KW-0012">Acyltransferase</keyword>
<evidence type="ECO:0000313" key="5">
    <source>
        <dbReference type="EMBL" id="SNZ19700.1"/>
    </source>
</evidence>
<dbReference type="RefSeq" id="WP_097154095.1">
    <property type="nucleotide sequence ID" value="NZ_OBEL01000003.1"/>
</dbReference>
<dbReference type="SUPFAM" id="SSF55729">
    <property type="entry name" value="Acyl-CoA N-acyltransferases (Nat)"/>
    <property type="match status" value="1"/>
</dbReference>
<dbReference type="OrthoDB" id="9804153at2"/>
<dbReference type="AlphaFoldDB" id="A0A285PD72"/>
<comment type="similarity">
    <text evidence="3">Belongs to the acetyltransferase family. RimJ subfamily.</text>
</comment>
<dbReference type="InterPro" id="IPR016181">
    <property type="entry name" value="Acyl_CoA_acyltransferase"/>
</dbReference>
<reference evidence="5 6" key="1">
    <citation type="submission" date="2017-09" db="EMBL/GenBank/DDBJ databases">
        <authorList>
            <person name="Ehlers B."/>
            <person name="Leendertz F.H."/>
        </authorList>
    </citation>
    <scope>NUCLEOTIDE SEQUENCE [LARGE SCALE GENOMIC DNA]</scope>
    <source>
        <strain evidence="5 6">DSM 18289</strain>
    </source>
</reference>